<evidence type="ECO:0000256" key="4">
    <source>
        <dbReference type="SAM" id="Coils"/>
    </source>
</evidence>
<keyword evidence="5" id="KW-0472">Membrane</keyword>
<keyword evidence="5" id="KW-1133">Transmembrane helix</keyword>
<keyword evidence="8" id="KW-1185">Reference proteome</keyword>
<evidence type="ECO:0000313" key="8">
    <source>
        <dbReference type="Proteomes" id="UP000186808"/>
    </source>
</evidence>
<gene>
    <name evidence="7" type="ORF">NCTC11401_01122</name>
    <name evidence="6" type="ORF">SAMN05421777_12621</name>
</gene>
<keyword evidence="2 3" id="KW-0040">ANK repeat</keyword>
<dbReference type="Pfam" id="PF12796">
    <property type="entry name" value="Ank_2"/>
    <property type="match status" value="1"/>
</dbReference>
<dbReference type="SMART" id="SM00248">
    <property type="entry name" value="ANK"/>
    <property type="match status" value="2"/>
</dbReference>
<feature type="transmembrane region" description="Helical" evidence="5">
    <location>
        <begin position="364"/>
        <end position="390"/>
    </location>
</feature>
<dbReference type="EMBL" id="FTNL01000026">
    <property type="protein sequence ID" value="SIR81261.1"/>
    <property type="molecule type" value="Genomic_DNA"/>
</dbReference>
<evidence type="ECO:0000256" key="1">
    <source>
        <dbReference type="ARBA" id="ARBA00022737"/>
    </source>
</evidence>
<feature type="transmembrane region" description="Helical" evidence="5">
    <location>
        <begin position="325"/>
        <end position="352"/>
    </location>
</feature>
<evidence type="ECO:0000313" key="9">
    <source>
        <dbReference type="Proteomes" id="UP000254374"/>
    </source>
</evidence>
<evidence type="ECO:0000256" key="2">
    <source>
        <dbReference type="ARBA" id="ARBA00023043"/>
    </source>
</evidence>
<sequence>MIESVKKALLNNNEEVFKQKIRLCSKERLNEVDWQGNTLLHLAVEKGSLYFVKQLLAHGADISLKNREGNSALHLAVQRGYFNIVNEMLGISPAAKDRKRKEKWIDKDRSVKVETLKASQSRAITLLNVPNNKGEIPLVIAANLKDDLIYKKLLLLEPAPGYAKKHIDKALSLRQKHIGSLQSKSLWAALLETFCPSASLAELTESFAYTGLLAGTSAAVALGFNIAFAIISILGFSMIMYANYKKNQSERNAIRELEELQAELAFLQGIRKRIAKLASQQSLTPEEKKELALMREELTKTIQKPTLVKGHEKNAADYVTRNDKILVALSSVGSFLCTYSGALGIMGLGLAVGAEILGTSLAALIISTGPIGIGVALAVGLILAGALAYYHYETRTQDYLIFGEQRASIHKLQYNIYKEQHDLIHGSDMVLNNIDRLIETPQKPKESEGDNNLDQKKNAPESLANRYDHGHKPGEICSIETGQLSSHGLMKTRSLPGLYTLNERSDLSNKV</sequence>
<evidence type="ECO:0000313" key="6">
    <source>
        <dbReference type="EMBL" id="SIR81261.1"/>
    </source>
</evidence>
<dbReference type="STRING" id="464.Lgor_2365"/>
<keyword evidence="4" id="KW-0175">Coiled coil</keyword>
<evidence type="ECO:0000313" key="7">
    <source>
        <dbReference type="EMBL" id="STO24310.1"/>
    </source>
</evidence>
<dbReference type="PANTHER" id="PTHR24124">
    <property type="entry name" value="ANKYRIN REPEAT FAMILY A"/>
    <property type="match status" value="1"/>
</dbReference>
<dbReference type="Proteomes" id="UP000186808">
    <property type="component" value="Unassembled WGS sequence"/>
</dbReference>
<evidence type="ECO:0000256" key="5">
    <source>
        <dbReference type="SAM" id="Phobius"/>
    </source>
</evidence>
<feature type="repeat" description="ANK" evidence="3">
    <location>
        <begin position="35"/>
        <end position="67"/>
    </location>
</feature>
<name>A0A377GHJ5_9GAMM</name>
<dbReference type="SUPFAM" id="SSF48403">
    <property type="entry name" value="Ankyrin repeat"/>
    <property type="match status" value="1"/>
</dbReference>
<dbReference type="PROSITE" id="PS50088">
    <property type="entry name" value="ANK_REPEAT"/>
    <property type="match status" value="2"/>
</dbReference>
<dbReference type="RefSeq" id="WP_058468828.1">
    <property type="nucleotide sequence ID" value="NZ_CAAAIX010000025.1"/>
</dbReference>
<dbReference type="Gene3D" id="1.25.40.20">
    <property type="entry name" value="Ankyrin repeat-containing domain"/>
    <property type="match status" value="1"/>
</dbReference>
<evidence type="ECO:0000256" key="3">
    <source>
        <dbReference type="PROSITE-ProRule" id="PRU00023"/>
    </source>
</evidence>
<reference evidence="6 8" key="1">
    <citation type="submission" date="2017-01" db="EMBL/GenBank/DDBJ databases">
        <authorList>
            <person name="Varghese N."/>
            <person name="Submissions S."/>
        </authorList>
    </citation>
    <scope>NUCLEOTIDE SEQUENCE [LARGE SCALE GENOMIC DNA]</scope>
    <source>
        <strain evidence="6 8">ATCC 33342</strain>
    </source>
</reference>
<dbReference type="GO" id="GO:0010468">
    <property type="term" value="P:regulation of gene expression"/>
    <property type="evidence" value="ECO:0007669"/>
    <property type="project" value="TreeGrafter"/>
</dbReference>
<feature type="coiled-coil region" evidence="4">
    <location>
        <begin position="250"/>
        <end position="277"/>
    </location>
</feature>
<dbReference type="InterPro" id="IPR002110">
    <property type="entry name" value="Ankyrin_rpt"/>
</dbReference>
<feature type="transmembrane region" description="Helical" evidence="5">
    <location>
        <begin position="218"/>
        <end position="242"/>
    </location>
</feature>
<dbReference type="PANTHER" id="PTHR24124:SF14">
    <property type="entry name" value="CHROMOSOME UNDETERMINED SCAFFOLD_25, WHOLE GENOME SHOTGUN SEQUENCE"/>
    <property type="match status" value="1"/>
</dbReference>
<dbReference type="AlphaFoldDB" id="A0A377GHJ5"/>
<keyword evidence="5" id="KW-0812">Transmembrane</keyword>
<dbReference type="InterPro" id="IPR036770">
    <property type="entry name" value="Ankyrin_rpt-contain_sf"/>
</dbReference>
<protein>
    <submittedName>
        <fullName evidence="6">Ankyrin repeat-containing protein</fullName>
    </submittedName>
    <submittedName>
        <fullName evidence="7">Ankyrin repeats (3 copies)</fullName>
    </submittedName>
</protein>
<proteinExistence type="predicted"/>
<accession>A0A377GHJ5</accession>
<dbReference type="EMBL" id="UGGV01000001">
    <property type="protein sequence ID" value="STO24310.1"/>
    <property type="molecule type" value="Genomic_DNA"/>
</dbReference>
<organism evidence="7 9">
    <name type="scientific">Fluoribacter gormanii</name>
    <dbReference type="NCBI Taxonomy" id="464"/>
    <lineage>
        <taxon>Bacteria</taxon>
        <taxon>Pseudomonadati</taxon>
        <taxon>Pseudomonadota</taxon>
        <taxon>Gammaproteobacteria</taxon>
        <taxon>Legionellales</taxon>
        <taxon>Legionellaceae</taxon>
        <taxon>Fluoribacter</taxon>
    </lineage>
</organism>
<dbReference type="OrthoDB" id="5653238at2"/>
<keyword evidence="1" id="KW-0677">Repeat</keyword>
<dbReference type="PROSITE" id="PS50297">
    <property type="entry name" value="ANK_REP_REGION"/>
    <property type="match status" value="2"/>
</dbReference>
<dbReference type="Proteomes" id="UP000254374">
    <property type="component" value="Unassembled WGS sequence"/>
</dbReference>
<reference evidence="7 9" key="2">
    <citation type="submission" date="2018-06" db="EMBL/GenBank/DDBJ databases">
        <authorList>
            <consortium name="Pathogen Informatics"/>
            <person name="Doyle S."/>
        </authorList>
    </citation>
    <scope>NUCLEOTIDE SEQUENCE [LARGE SCALE GENOMIC DNA]</scope>
    <source>
        <strain evidence="7 9">NCTC11401</strain>
    </source>
</reference>
<feature type="repeat" description="ANK" evidence="3">
    <location>
        <begin position="68"/>
        <end position="89"/>
    </location>
</feature>